<sequence>MYPNQDKLAHGDKEPFPATDLLPLLPATAAELFGKARRLHGLHPRETQKLLYELRRDQLVTCTLEGVYVPVRIEK</sequence>
<accession>A0A0F8YC31</accession>
<evidence type="ECO:0000313" key="1">
    <source>
        <dbReference type="EMBL" id="KKK79007.1"/>
    </source>
</evidence>
<gene>
    <name evidence="1" type="ORF">LCGC14_2837850</name>
</gene>
<dbReference type="AlphaFoldDB" id="A0A0F8YC31"/>
<name>A0A0F8YC31_9ZZZZ</name>
<comment type="caution">
    <text evidence="1">The sequence shown here is derived from an EMBL/GenBank/DDBJ whole genome shotgun (WGS) entry which is preliminary data.</text>
</comment>
<reference evidence="1" key="1">
    <citation type="journal article" date="2015" name="Nature">
        <title>Complex archaea that bridge the gap between prokaryotes and eukaryotes.</title>
        <authorList>
            <person name="Spang A."/>
            <person name="Saw J.H."/>
            <person name="Jorgensen S.L."/>
            <person name="Zaremba-Niedzwiedzka K."/>
            <person name="Martijn J."/>
            <person name="Lind A.E."/>
            <person name="van Eijk R."/>
            <person name="Schleper C."/>
            <person name="Guy L."/>
            <person name="Ettema T.J."/>
        </authorList>
    </citation>
    <scope>NUCLEOTIDE SEQUENCE</scope>
</reference>
<protein>
    <submittedName>
        <fullName evidence="1">Uncharacterized protein</fullName>
    </submittedName>
</protein>
<dbReference type="EMBL" id="LAZR01054226">
    <property type="protein sequence ID" value="KKK79007.1"/>
    <property type="molecule type" value="Genomic_DNA"/>
</dbReference>
<organism evidence="1">
    <name type="scientific">marine sediment metagenome</name>
    <dbReference type="NCBI Taxonomy" id="412755"/>
    <lineage>
        <taxon>unclassified sequences</taxon>
        <taxon>metagenomes</taxon>
        <taxon>ecological metagenomes</taxon>
    </lineage>
</organism>
<proteinExistence type="predicted"/>